<dbReference type="OrthoDB" id="6474464at2759"/>
<name>A0A9P6HCA3_9AGAM</name>
<dbReference type="Proteomes" id="UP000736335">
    <property type="component" value="Unassembled WGS sequence"/>
</dbReference>
<evidence type="ECO:0000313" key="1">
    <source>
        <dbReference type="EMBL" id="KAF9783693.1"/>
    </source>
</evidence>
<comment type="caution">
    <text evidence="1">The sequence shown here is derived from an EMBL/GenBank/DDBJ whole genome shotgun (WGS) entry which is preliminary data.</text>
</comment>
<organism evidence="1 2">
    <name type="scientific">Thelephora terrestris</name>
    <dbReference type="NCBI Taxonomy" id="56493"/>
    <lineage>
        <taxon>Eukaryota</taxon>
        <taxon>Fungi</taxon>
        <taxon>Dikarya</taxon>
        <taxon>Basidiomycota</taxon>
        <taxon>Agaricomycotina</taxon>
        <taxon>Agaricomycetes</taxon>
        <taxon>Thelephorales</taxon>
        <taxon>Thelephoraceae</taxon>
        <taxon>Thelephora</taxon>
    </lineage>
</organism>
<keyword evidence="2" id="KW-1185">Reference proteome</keyword>
<sequence length="230" mass="25930">MAEVSPLLAAKDQVDEARNRLVADAGRREEKINAIKQMVEAEKHKFVAHLNQRLETMIKEVVVAKVKERVKAQLAELVEPYRKVLLGSKGRGMRNQMFLENIEAKNRNATIRSRFPREHITPIHRPISVEFQIQKSPTDSPRVGPVGGYNPSPSPKFPESFGALINLSLADSVTLLKDYGLEAASNGKKVQEEDRLDNLNKLMSYFGIGYRLHPGPARKGPIITSLWDRR</sequence>
<reference evidence="1" key="1">
    <citation type="journal article" date="2020" name="Nat. Commun.">
        <title>Large-scale genome sequencing of mycorrhizal fungi provides insights into the early evolution of symbiotic traits.</title>
        <authorList>
            <person name="Miyauchi S."/>
            <person name="Kiss E."/>
            <person name="Kuo A."/>
            <person name="Drula E."/>
            <person name="Kohler A."/>
            <person name="Sanchez-Garcia M."/>
            <person name="Morin E."/>
            <person name="Andreopoulos B."/>
            <person name="Barry K.W."/>
            <person name="Bonito G."/>
            <person name="Buee M."/>
            <person name="Carver A."/>
            <person name="Chen C."/>
            <person name="Cichocki N."/>
            <person name="Clum A."/>
            <person name="Culley D."/>
            <person name="Crous P.W."/>
            <person name="Fauchery L."/>
            <person name="Girlanda M."/>
            <person name="Hayes R.D."/>
            <person name="Keri Z."/>
            <person name="LaButti K."/>
            <person name="Lipzen A."/>
            <person name="Lombard V."/>
            <person name="Magnuson J."/>
            <person name="Maillard F."/>
            <person name="Murat C."/>
            <person name="Nolan M."/>
            <person name="Ohm R.A."/>
            <person name="Pangilinan J."/>
            <person name="Pereira M.F."/>
            <person name="Perotto S."/>
            <person name="Peter M."/>
            <person name="Pfister S."/>
            <person name="Riley R."/>
            <person name="Sitrit Y."/>
            <person name="Stielow J.B."/>
            <person name="Szollosi G."/>
            <person name="Zifcakova L."/>
            <person name="Stursova M."/>
            <person name="Spatafora J.W."/>
            <person name="Tedersoo L."/>
            <person name="Vaario L.M."/>
            <person name="Yamada A."/>
            <person name="Yan M."/>
            <person name="Wang P."/>
            <person name="Xu J."/>
            <person name="Bruns T."/>
            <person name="Baldrian P."/>
            <person name="Vilgalys R."/>
            <person name="Dunand C."/>
            <person name="Henrissat B."/>
            <person name="Grigoriev I.V."/>
            <person name="Hibbett D."/>
            <person name="Nagy L.G."/>
            <person name="Martin F.M."/>
        </authorList>
    </citation>
    <scope>NUCLEOTIDE SEQUENCE</scope>
    <source>
        <strain evidence="1">UH-Tt-Lm1</strain>
    </source>
</reference>
<dbReference type="AlphaFoldDB" id="A0A9P6HCA3"/>
<proteinExistence type="predicted"/>
<reference evidence="1" key="2">
    <citation type="submission" date="2020-11" db="EMBL/GenBank/DDBJ databases">
        <authorList>
            <consortium name="DOE Joint Genome Institute"/>
            <person name="Kuo A."/>
            <person name="Miyauchi S."/>
            <person name="Kiss E."/>
            <person name="Drula E."/>
            <person name="Kohler A."/>
            <person name="Sanchez-Garcia M."/>
            <person name="Andreopoulos B."/>
            <person name="Barry K.W."/>
            <person name="Bonito G."/>
            <person name="Buee M."/>
            <person name="Carver A."/>
            <person name="Chen C."/>
            <person name="Cichocki N."/>
            <person name="Clum A."/>
            <person name="Culley D."/>
            <person name="Crous P.W."/>
            <person name="Fauchery L."/>
            <person name="Girlanda M."/>
            <person name="Hayes R."/>
            <person name="Keri Z."/>
            <person name="Labutti K."/>
            <person name="Lipzen A."/>
            <person name="Lombard V."/>
            <person name="Magnuson J."/>
            <person name="Maillard F."/>
            <person name="Morin E."/>
            <person name="Murat C."/>
            <person name="Nolan M."/>
            <person name="Ohm R."/>
            <person name="Pangilinan J."/>
            <person name="Pereira M."/>
            <person name="Perotto S."/>
            <person name="Peter M."/>
            <person name="Riley R."/>
            <person name="Sitrit Y."/>
            <person name="Stielow B."/>
            <person name="Szollosi G."/>
            <person name="Zifcakova L."/>
            <person name="Stursova M."/>
            <person name="Spatafora J.W."/>
            <person name="Tedersoo L."/>
            <person name="Vaario L.-M."/>
            <person name="Yamada A."/>
            <person name="Yan M."/>
            <person name="Wang P."/>
            <person name="Xu J."/>
            <person name="Bruns T."/>
            <person name="Baldrian P."/>
            <person name="Vilgalys R."/>
            <person name="Henrissat B."/>
            <person name="Grigoriev I.V."/>
            <person name="Hibbett D."/>
            <person name="Nagy L.G."/>
            <person name="Martin F.M."/>
        </authorList>
    </citation>
    <scope>NUCLEOTIDE SEQUENCE</scope>
    <source>
        <strain evidence="1">UH-Tt-Lm1</strain>
    </source>
</reference>
<protein>
    <submittedName>
        <fullName evidence="1">Uncharacterized protein</fullName>
    </submittedName>
</protein>
<accession>A0A9P6HCA3</accession>
<gene>
    <name evidence="1" type="ORF">BJ322DRAFT_1066663</name>
</gene>
<evidence type="ECO:0000313" key="2">
    <source>
        <dbReference type="Proteomes" id="UP000736335"/>
    </source>
</evidence>
<dbReference type="EMBL" id="WIUZ02000009">
    <property type="protein sequence ID" value="KAF9783693.1"/>
    <property type="molecule type" value="Genomic_DNA"/>
</dbReference>